<dbReference type="PANTHER" id="PTHR43272">
    <property type="entry name" value="LONG-CHAIN-FATTY-ACID--COA LIGASE"/>
    <property type="match status" value="1"/>
</dbReference>
<evidence type="ECO:0000313" key="4">
    <source>
        <dbReference type="EMBL" id="RXK48868.1"/>
    </source>
</evidence>
<keyword evidence="5" id="KW-1185">Reference proteome</keyword>
<dbReference type="RefSeq" id="WP_129027193.1">
    <property type="nucleotide sequence ID" value="NZ_SDHY01000004.1"/>
</dbReference>
<reference evidence="4 5" key="1">
    <citation type="submission" date="2019-01" db="EMBL/GenBank/DDBJ databases">
        <title>Cytophagaceae bacterium strain CAR-16.</title>
        <authorList>
            <person name="Chen W.-M."/>
        </authorList>
    </citation>
    <scope>NUCLEOTIDE SEQUENCE [LARGE SCALE GENOMIC DNA]</scope>
    <source>
        <strain evidence="4 5">CAR-16</strain>
    </source>
</reference>
<evidence type="ECO:0000256" key="2">
    <source>
        <dbReference type="ARBA" id="ARBA00022840"/>
    </source>
</evidence>
<dbReference type="GO" id="GO:0016020">
    <property type="term" value="C:membrane"/>
    <property type="evidence" value="ECO:0007669"/>
    <property type="project" value="TreeGrafter"/>
</dbReference>
<dbReference type="PROSITE" id="PS00455">
    <property type="entry name" value="AMP_BINDING"/>
    <property type="match status" value="1"/>
</dbReference>
<evidence type="ECO:0000259" key="3">
    <source>
        <dbReference type="Pfam" id="PF00501"/>
    </source>
</evidence>
<dbReference type="SUPFAM" id="SSF56801">
    <property type="entry name" value="Acetyl-CoA synthetase-like"/>
    <property type="match status" value="1"/>
</dbReference>
<evidence type="ECO:0000256" key="1">
    <source>
        <dbReference type="ARBA" id="ARBA00022741"/>
    </source>
</evidence>
<protein>
    <submittedName>
        <fullName evidence="4">Long-chain fatty acid--CoA ligase</fullName>
    </submittedName>
</protein>
<organism evidence="4 5">
    <name type="scientific">Aquirufa rosea</name>
    <dbReference type="NCBI Taxonomy" id="2509241"/>
    <lineage>
        <taxon>Bacteria</taxon>
        <taxon>Pseudomonadati</taxon>
        <taxon>Bacteroidota</taxon>
        <taxon>Cytophagia</taxon>
        <taxon>Cytophagales</taxon>
        <taxon>Flectobacillaceae</taxon>
        <taxon>Aquirufa</taxon>
    </lineage>
</organism>
<dbReference type="InterPro" id="IPR000873">
    <property type="entry name" value="AMP-dep_synth/lig_dom"/>
</dbReference>
<dbReference type="Pfam" id="PF00501">
    <property type="entry name" value="AMP-binding"/>
    <property type="match status" value="1"/>
</dbReference>
<dbReference type="OrthoDB" id="9778383at2"/>
<dbReference type="Proteomes" id="UP000289455">
    <property type="component" value="Unassembled WGS sequence"/>
</dbReference>
<dbReference type="AlphaFoldDB" id="A0A4Q1BZ83"/>
<dbReference type="GO" id="GO:0004467">
    <property type="term" value="F:long-chain fatty acid-CoA ligase activity"/>
    <property type="evidence" value="ECO:0007669"/>
    <property type="project" value="TreeGrafter"/>
</dbReference>
<proteinExistence type="predicted"/>
<dbReference type="PANTHER" id="PTHR43272:SF33">
    <property type="entry name" value="AMP-BINDING DOMAIN-CONTAINING PROTEIN-RELATED"/>
    <property type="match status" value="1"/>
</dbReference>
<dbReference type="InterPro" id="IPR042099">
    <property type="entry name" value="ANL_N_sf"/>
</dbReference>
<evidence type="ECO:0000313" key="5">
    <source>
        <dbReference type="Proteomes" id="UP000289455"/>
    </source>
</evidence>
<dbReference type="EMBL" id="SDHY01000004">
    <property type="protein sequence ID" value="RXK48868.1"/>
    <property type="molecule type" value="Genomic_DNA"/>
</dbReference>
<keyword evidence="4" id="KW-0436">Ligase</keyword>
<dbReference type="Gene3D" id="3.40.50.12780">
    <property type="entry name" value="N-terminal domain of ligase-like"/>
    <property type="match status" value="2"/>
</dbReference>
<dbReference type="InterPro" id="IPR020845">
    <property type="entry name" value="AMP-binding_CS"/>
</dbReference>
<dbReference type="CDD" id="cd05907">
    <property type="entry name" value="VL_LC_FACS_like"/>
    <property type="match status" value="1"/>
</dbReference>
<keyword evidence="2" id="KW-0067">ATP-binding</keyword>
<dbReference type="GO" id="GO:0005524">
    <property type="term" value="F:ATP binding"/>
    <property type="evidence" value="ECO:0007669"/>
    <property type="project" value="UniProtKB-KW"/>
</dbReference>
<name>A0A4Q1BZ83_9BACT</name>
<dbReference type="Pfam" id="PF23562">
    <property type="entry name" value="AMP-binding_C_3"/>
    <property type="match status" value="1"/>
</dbReference>
<gene>
    <name evidence="4" type="ORF">ESB04_07910</name>
</gene>
<sequence length="590" mass="66491">MKHASLTRVFDLLKVYENFHKSDLLNKKEDGYWKNYSNKDTLEIINELALGLLSLDIQPGDKVAIISTNRPEWNFVDFAVQILGAVTVPLYPTITVEDYAFIFEDSGVKLVFAENEELYLKAKEAAKDNQKIKSIYTFDPIAGANLWTEVKELGQGKDASKLEPIKGSVQPNDLLTLIYTSGTTGRPKGVMLTHHNIISNVKSLDRGDFFQINPRDKVLSFLPMCHIYERTNLYLYLFYGVSIYYAENLDTVAENIREVKPAMFATVPRLLEKVYDRVLAKGNELTGFKRKLFFAAIDFGLKYDPMEKLGFLDGIKLSIYRKLIFSKWQEALGGNIRAITSGSAALQPRLSRIFWAADIPIAEGYGLTETSPVISVSKISPPDFKVGCVGTLLDCIELKIAEDGEICVKGDSVMPGYYNNPTATAEAIDSEGWFHTGDIGELVEGKYLKITDRKKEIFKTSGGKYVAPQLVENKLKESAFIEQCMVVGEGQKFPSALIIPEFNALQIWCKQQDIHVTTPEEMIVHPKVLEKMNEEVLMTMSSVAKFEQVKKFVLLPRLFTITDGELTPTLKLKRKIIVSKYEKLILGLYD</sequence>
<accession>A0A4Q1BZ83</accession>
<comment type="caution">
    <text evidence="4">The sequence shown here is derived from an EMBL/GenBank/DDBJ whole genome shotgun (WGS) entry which is preliminary data.</text>
</comment>
<keyword evidence="1" id="KW-0547">Nucleotide-binding</keyword>
<feature type="domain" description="AMP-dependent synthetase/ligase" evidence="3">
    <location>
        <begin position="33"/>
        <end position="418"/>
    </location>
</feature>